<evidence type="ECO:0000256" key="3">
    <source>
        <dbReference type="ARBA" id="ARBA00004910"/>
    </source>
</evidence>
<dbReference type="InterPro" id="IPR016193">
    <property type="entry name" value="Cytidine_deaminase-like"/>
</dbReference>
<dbReference type="EC" id="3.5.4.26" evidence="14"/>
<dbReference type="Pfam" id="PF00383">
    <property type="entry name" value="dCMP_cyt_deam_1"/>
    <property type="match status" value="1"/>
</dbReference>
<dbReference type="PROSITE" id="PS00903">
    <property type="entry name" value="CYT_DCMP_DEAMINASES_1"/>
    <property type="match status" value="1"/>
</dbReference>
<keyword evidence="8 14" id="KW-0862">Zinc</keyword>
<dbReference type="PROSITE" id="PS51747">
    <property type="entry name" value="CYT_DCMP_DEAMINASES_2"/>
    <property type="match status" value="1"/>
</dbReference>
<evidence type="ECO:0000256" key="12">
    <source>
        <dbReference type="ARBA" id="ARBA00049861"/>
    </source>
</evidence>
<dbReference type="Pfam" id="PF01872">
    <property type="entry name" value="RibD_C"/>
    <property type="match status" value="1"/>
</dbReference>
<organism evidence="20 21">
    <name type="scientific">Actinotalea soli</name>
    <dbReference type="NCBI Taxonomy" id="2819234"/>
    <lineage>
        <taxon>Bacteria</taxon>
        <taxon>Bacillati</taxon>
        <taxon>Actinomycetota</taxon>
        <taxon>Actinomycetes</taxon>
        <taxon>Micrococcales</taxon>
        <taxon>Cellulomonadaceae</taxon>
        <taxon>Actinotalea</taxon>
    </lineage>
</organism>
<feature type="binding site" evidence="16">
    <location>
        <position position="235"/>
    </location>
    <ligand>
        <name>substrate</name>
    </ligand>
</feature>
<comment type="pathway">
    <text evidence="2 14">Cofactor biosynthesis; riboflavin biosynthesis; 5-amino-6-(D-ribitylamino)uracil from GTP: step 2/4.</text>
</comment>
<feature type="binding site" evidence="17">
    <location>
        <position position="116"/>
    </location>
    <ligand>
        <name>Zn(2+)</name>
        <dbReference type="ChEBI" id="CHEBI:29105"/>
        <note>catalytic</note>
    </ligand>
</feature>
<comment type="pathway">
    <text evidence="3 14">Cofactor biosynthesis; riboflavin biosynthesis; 5-amino-6-(D-ribitylamino)uracil from GTP: step 3/4.</text>
</comment>
<feature type="binding site" evidence="17">
    <location>
        <position position="107"/>
    </location>
    <ligand>
        <name>Zn(2+)</name>
        <dbReference type="ChEBI" id="CHEBI:29105"/>
        <note>catalytic</note>
    </ligand>
</feature>
<feature type="compositionally biased region" description="Low complexity" evidence="18">
    <location>
        <begin position="14"/>
        <end position="25"/>
    </location>
</feature>
<feature type="binding site" evidence="16">
    <location>
        <position position="215"/>
    </location>
    <ligand>
        <name>substrate</name>
    </ligand>
</feature>
<name>A0A939LS96_9CELL</name>
<evidence type="ECO:0000256" key="1">
    <source>
        <dbReference type="ARBA" id="ARBA00002151"/>
    </source>
</evidence>
<comment type="function">
    <text evidence="1 14">Converts 2,5-diamino-6-(ribosylamino)-4(3h)-pyrimidinone 5'-phosphate into 5-amino-6-(ribosylamino)-2,4(1h,3h)-pyrimidinedione 5'-phosphate.</text>
</comment>
<feature type="binding site" evidence="17">
    <location>
        <position position="79"/>
    </location>
    <ligand>
        <name>Zn(2+)</name>
        <dbReference type="ChEBI" id="CHEBI:29105"/>
        <note>catalytic</note>
    </ligand>
</feature>
<dbReference type="SUPFAM" id="SSF53597">
    <property type="entry name" value="Dihydrofolate reductase-like"/>
    <property type="match status" value="1"/>
</dbReference>
<feature type="binding site" evidence="16">
    <location>
        <position position="238"/>
    </location>
    <ligand>
        <name>substrate</name>
    </ligand>
</feature>
<feature type="domain" description="CMP/dCMP-type deaminase" evidence="19">
    <location>
        <begin position="30"/>
        <end position="154"/>
    </location>
</feature>
<dbReference type="CDD" id="cd01284">
    <property type="entry name" value="Riboflavin_deaminase-reductase"/>
    <property type="match status" value="1"/>
</dbReference>
<feature type="binding site" evidence="16">
    <location>
        <position position="227"/>
    </location>
    <ligand>
        <name>NADP(+)</name>
        <dbReference type="ChEBI" id="CHEBI:58349"/>
    </ligand>
</feature>
<evidence type="ECO:0000256" key="11">
    <source>
        <dbReference type="ARBA" id="ARBA00023268"/>
    </source>
</evidence>
<comment type="similarity">
    <text evidence="5 14">In the C-terminal section; belongs to the HTP reductase family.</text>
</comment>
<evidence type="ECO:0000256" key="5">
    <source>
        <dbReference type="ARBA" id="ARBA00007417"/>
    </source>
</evidence>
<dbReference type="EMBL" id="JAGEMK010000001">
    <property type="protein sequence ID" value="MBO1750422.1"/>
    <property type="molecule type" value="Genomic_DNA"/>
</dbReference>
<keyword evidence="9 14" id="KW-0521">NADP</keyword>
<dbReference type="InterPro" id="IPR002125">
    <property type="entry name" value="CMP_dCMP_dom"/>
</dbReference>
<keyword evidence="7 14" id="KW-0479">Metal-binding</keyword>
<dbReference type="PANTHER" id="PTHR38011:SF7">
    <property type="entry name" value="2,5-DIAMINO-6-RIBOSYLAMINO-4(3H)-PYRIMIDINONE 5'-PHOSPHATE REDUCTASE"/>
    <property type="match status" value="1"/>
</dbReference>
<dbReference type="PANTHER" id="PTHR38011">
    <property type="entry name" value="DIHYDROFOLATE REDUCTASE FAMILY PROTEIN (AFU_ORTHOLOGUE AFUA_8G06820)"/>
    <property type="match status" value="1"/>
</dbReference>
<feature type="active site" description="Proton donor" evidence="15">
    <location>
        <position position="81"/>
    </location>
</feature>
<feature type="binding site" evidence="16">
    <location>
        <position position="298"/>
    </location>
    <ligand>
        <name>substrate</name>
    </ligand>
</feature>
<evidence type="ECO:0000256" key="6">
    <source>
        <dbReference type="ARBA" id="ARBA00022619"/>
    </source>
</evidence>
<evidence type="ECO:0000256" key="2">
    <source>
        <dbReference type="ARBA" id="ARBA00004882"/>
    </source>
</evidence>
<keyword evidence="6 14" id="KW-0686">Riboflavin biosynthesis</keyword>
<feature type="binding site" evidence="16">
    <location>
        <position position="201"/>
    </location>
    <ligand>
        <name>NADP(+)</name>
        <dbReference type="ChEBI" id="CHEBI:58349"/>
    </ligand>
</feature>
<evidence type="ECO:0000256" key="16">
    <source>
        <dbReference type="PIRSR" id="PIRSR006769-2"/>
    </source>
</evidence>
<evidence type="ECO:0000256" key="15">
    <source>
        <dbReference type="PIRSR" id="PIRSR006769-1"/>
    </source>
</evidence>
<dbReference type="Gene3D" id="3.40.140.10">
    <property type="entry name" value="Cytidine Deaminase, domain 2"/>
    <property type="match status" value="1"/>
</dbReference>
<dbReference type="PIRSF" id="PIRSF006769">
    <property type="entry name" value="RibD"/>
    <property type="match status" value="1"/>
</dbReference>
<feature type="binding site" evidence="16">
    <location>
        <position position="199"/>
    </location>
    <ligand>
        <name>NADP(+)</name>
        <dbReference type="ChEBI" id="CHEBI:58349"/>
    </ligand>
</feature>
<comment type="similarity">
    <text evidence="4 14">In the N-terminal section; belongs to the cytidine and deoxycytidylate deaminase family.</text>
</comment>
<feature type="region of interest" description="Disordered" evidence="18">
    <location>
        <begin position="1"/>
        <end position="34"/>
    </location>
</feature>
<feature type="binding site" evidence="16">
    <location>
        <position position="231"/>
    </location>
    <ligand>
        <name>NADP(+)</name>
        <dbReference type="ChEBI" id="CHEBI:58349"/>
    </ligand>
</feature>
<accession>A0A939LS96</accession>
<evidence type="ECO:0000256" key="4">
    <source>
        <dbReference type="ARBA" id="ARBA00005259"/>
    </source>
</evidence>
<dbReference type="Gene3D" id="3.40.430.10">
    <property type="entry name" value="Dihydrofolate Reductase, subunit A"/>
    <property type="match status" value="2"/>
</dbReference>
<evidence type="ECO:0000259" key="19">
    <source>
        <dbReference type="PROSITE" id="PS51747"/>
    </source>
</evidence>
<dbReference type="NCBIfam" id="TIGR00326">
    <property type="entry name" value="eubact_ribD"/>
    <property type="match status" value="1"/>
</dbReference>
<dbReference type="RefSeq" id="WP_208054075.1">
    <property type="nucleotide sequence ID" value="NZ_JAGEMK010000001.1"/>
</dbReference>
<keyword evidence="14 20" id="KW-0378">Hydrolase</keyword>
<dbReference type="GO" id="GO:0008270">
    <property type="term" value="F:zinc ion binding"/>
    <property type="evidence" value="ECO:0007669"/>
    <property type="project" value="InterPro"/>
</dbReference>
<dbReference type="AlphaFoldDB" id="A0A939LS96"/>
<evidence type="ECO:0000256" key="13">
    <source>
        <dbReference type="ARBA" id="ARBA00049886"/>
    </source>
</evidence>
<comment type="catalytic activity">
    <reaction evidence="13 14">
        <text>2,5-diamino-6-hydroxy-4-(5-phosphoribosylamino)-pyrimidine + H2O + H(+) = 5-amino-6-(5-phospho-D-ribosylamino)uracil + NH4(+)</text>
        <dbReference type="Rhea" id="RHEA:21868"/>
        <dbReference type="ChEBI" id="CHEBI:15377"/>
        <dbReference type="ChEBI" id="CHEBI:15378"/>
        <dbReference type="ChEBI" id="CHEBI:28938"/>
        <dbReference type="ChEBI" id="CHEBI:58453"/>
        <dbReference type="ChEBI" id="CHEBI:58614"/>
        <dbReference type="EC" id="3.5.4.26"/>
    </reaction>
</comment>
<evidence type="ECO:0000313" key="20">
    <source>
        <dbReference type="EMBL" id="MBO1750422.1"/>
    </source>
</evidence>
<dbReference type="GO" id="GO:0008835">
    <property type="term" value="F:diaminohydroxyphosphoribosylaminopyrimidine deaminase activity"/>
    <property type="evidence" value="ECO:0007669"/>
    <property type="project" value="UniProtKB-EC"/>
</dbReference>
<evidence type="ECO:0000256" key="10">
    <source>
        <dbReference type="ARBA" id="ARBA00023002"/>
    </source>
</evidence>
<comment type="cofactor">
    <cofactor evidence="14 17">
        <name>Zn(2+)</name>
        <dbReference type="ChEBI" id="CHEBI:29105"/>
    </cofactor>
    <text evidence="14 17">Binds 1 zinc ion.</text>
</comment>
<dbReference type="InterPro" id="IPR002734">
    <property type="entry name" value="RibDG_C"/>
</dbReference>
<evidence type="ECO:0000256" key="8">
    <source>
        <dbReference type="ARBA" id="ARBA00022833"/>
    </source>
</evidence>
<sequence length="379" mass="39090">MDSTRESGPTGPDAARSSTAEETAAGRTPADLTTSMRRAFELARRGPAHGPNPRVGCVLLSPDGQVLGEGWHRGAGTPHAEPAAVRAAQEAGADTRGATAVVSLEPCSHTGRTGPCTEVLLAAGVRQVVHAVEDPDPVAAGGAATLRAAGVEVRGGVLRDEGEDLLRTWLHAVRLGRPWVTLKLAATLDGRVAAADGTSRWITSRAAREHAHAVRAQVDAIAVGTGTALADDPALTARDAGGALRAHQPLRVVLGAREIPATARLHGPGGELVQLTTHDVAEALHELGRRQVRHLLVEGGPTLSSALLRVGLVDELHAYLAPVLLGAGPGAVGPLGISTIAEALRLETVSTARLGPDVLVVARPLPSDRTTHRIPTEES</sequence>
<dbReference type="InterPro" id="IPR004794">
    <property type="entry name" value="Eubact_RibD"/>
</dbReference>
<comment type="caution">
    <text evidence="20">The sequence shown here is derived from an EMBL/GenBank/DDBJ whole genome shotgun (WGS) entry which is preliminary data.</text>
</comment>
<evidence type="ECO:0000256" key="7">
    <source>
        <dbReference type="ARBA" id="ARBA00022723"/>
    </source>
</evidence>
<protein>
    <recommendedName>
        <fullName evidence="14">Riboflavin biosynthesis protein RibD</fullName>
    </recommendedName>
    <domain>
        <recommendedName>
            <fullName evidence="14">Diaminohydroxyphosphoribosylaminopyrimidine deaminase</fullName>
            <shortName evidence="14">DRAP deaminase</shortName>
            <ecNumber evidence="14">3.5.4.26</ecNumber>
        </recommendedName>
        <alternativeName>
            <fullName evidence="14">Riboflavin-specific deaminase</fullName>
        </alternativeName>
    </domain>
    <domain>
        <recommendedName>
            <fullName evidence="14">5-amino-6-(5-phosphoribosylamino)uracil reductase</fullName>
            <ecNumber evidence="14">1.1.1.193</ecNumber>
        </recommendedName>
        <alternativeName>
            <fullName evidence="14">HTP reductase</fullName>
        </alternativeName>
    </domain>
</protein>
<dbReference type="GO" id="GO:0009231">
    <property type="term" value="P:riboflavin biosynthetic process"/>
    <property type="evidence" value="ECO:0007669"/>
    <property type="project" value="UniProtKB-KW"/>
</dbReference>
<keyword evidence="11" id="KW-0511">Multifunctional enzyme</keyword>
<evidence type="ECO:0000256" key="14">
    <source>
        <dbReference type="PIRNR" id="PIRNR006769"/>
    </source>
</evidence>
<keyword evidence="10 14" id="KW-0560">Oxidoreductase</keyword>
<dbReference type="InterPro" id="IPR050765">
    <property type="entry name" value="Riboflavin_Biosynth_HTPR"/>
</dbReference>
<dbReference type="InterPro" id="IPR024072">
    <property type="entry name" value="DHFR-like_dom_sf"/>
</dbReference>
<gene>
    <name evidence="20" type="primary">ribD</name>
    <name evidence="20" type="ORF">J4G33_01235</name>
</gene>
<keyword evidence="21" id="KW-1185">Reference proteome</keyword>
<evidence type="ECO:0000256" key="17">
    <source>
        <dbReference type="PIRSR" id="PIRSR006769-3"/>
    </source>
</evidence>
<comment type="catalytic activity">
    <reaction evidence="12 14">
        <text>5-amino-6-(5-phospho-D-ribitylamino)uracil + NADP(+) = 5-amino-6-(5-phospho-D-ribosylamino)uracil + NADPH + H(+)</text>
        <dbReference type="Rhea" id="RHEA:17845"/>
        <dbReference type="ChEBI" id="CHEBI:15378"/>
        <dbReference type="ChEBI" id="CHEBI:57783"/>
        <dbReference type="ChEBI" id="CHEBI:58349"/>
        <dbReference type="ChEBI" id="CHEBI:58421"/>
        <dbReference type="ChEBI" id="CHEBI:58453"/>
        <dbReference type="EC" id="1.1.1.193"/>
    </reaction>
</comment>
<reference evidence="20" key="1">
    <citation type="submission" date="2021-03" db="EMBL/GenBank/DDBJ databases">
        <title>Actinotalea soli sp. nov., isolated from soil.</title>
        <authorList>
            <person name="Ping W."/>
            <person name="Zhang J."/>
        </authorList>
    </citation>
    <scope>NUCLEOTIDE SEQUENCE</scope>
    <source>
        <strain evidence="20">BY-33</strain>
    </source>
</reference>
<dbReference type="EC" id="1.1.1.193" evidence="14"/>
<dbReference type="InterPro" id="IPR016192">
    <property type="entry name" value="APOBEC/CMP_deaminase_Zn-bd"/>
</dbReference>
<feature type="binding site" evidence="16">
    <location>
        <begin position="300"/>
        <end position="306"/>
    </location>
    <ligand>
        <name>NADP(+)</name>
        <dbReference type="ChEBI" id="CHEBI:58349"/>
    </ligand>
</feature>
<evidence type="ECO:0000313" key="21">
    <source>
        <dbReference type="Proteomes" id="UP000664209"/>
    </source>
</evidence>
<dbReference type="SUPFAM" id="SSF53927">
    <property type="entry name" value="Cytidine deaminase-like"/>
    <property type="match status" value="1"/>
</dbReference>
<evidence type="ECO:0000256" key="9">
    <source>
        <dbReference type="ARBA" id="ARBA00022857"/>
    </source>
</evidence>
<feature type="binding site" evidence="16">
    <location>
        <position position="185"/>
    </location>
    <ligand>
        <name>NADP(+)</name>
        <dbReference type="ChEBI" id="CHEBI:58349"/>
    </ligand>
</feature>
<dbReference type="GO" id="GO:0008703">
    <property type="term" value="F:5-amino-6-(5-phosphoribosylamino)uracil reductase activity"/>
    <property type="evidence" value="ECO:0007669"/>
    <property type="project" value="UniProtKB-EC"/>
</dbReference>
<evidence type="ECO:0000256" key="18">
    <source>
        <dbReference type="SAM" id="MobiDB-lite"/>
    </source>
</evidence>
<proteinExistence type="inferred from homology"/>
<dbReference type="Proteomes" id="UP000664209">
    <property type="component" value="Unassembled WGS sequence"/>
</dbReference>